<dbReference type="InterPro" id="IPR013378">
    <property type="entry name" value="InlB-like_B-rpt"/>
</dbReference>
<dbReference type="PANTHER" id="PTHR34819">
    <property type="entry name" value="LARGE CYSTEINE-RICH PERIPLASMIC PROTEIN OMCB"/>
    <property type="match status" value="1"/>
</dbReference>
<dbReference type="InterPro" id="IPR047589">
    <property type="entry name" value="DUF11_rpt"/>
</dbReference>
<evidence type="ECO:0000256" key="1">
    <source>
        <dbReference type="ARBA" id="ARBA00004196"/>
    </source>
</evidence>
<evidence type="ECO:0000259" key="6">
    <source>
        <dbReference type="Pfam" id="PF25549"/>
    </source>
</evidence>
<keyword evidence="3" id="KW-0812">Transmembrane</keyword>
<feature type="domain" description="DUF7927" evidence="6">
    <location>
        <begin position="3659"/>
        <end position="3773"/>
    </location>
</feature>
<feature type="domain" description="DUF7927" evidence="6">
    <location>
        <begin position="3910"/>
        <end position="4021"/>
    </location>
</feature>
<keyword evidence="3" id="KW-1133">Transmembrane helix</keyword>
<dbReference type="InterPro" id="IPR051172">
    <property type="entry name" value="Chlamydia_OmcB"/>
</dbReference>
<evidence type="ECO:0000259" key="5">
    <source>
        <dbReference type="Pfam" id="PF01345"/>
    </source>
</evidence>
<feature type="region of interest" description="Disordered" evidence="2">
    <location>
        <begin position="3386"/>
        <end position="3417"/>
    </location>
</feature>
<organism evidence="7 8">
    <name type="scientific">Culicoidibacter larvae</name>
    <dbReference type="NCBI Taxonomy" id="2579976"/>
    <lineage>
        <taxon>Bacteria</taxon>
        <taxon>Bacillati</taxon>
        <taxon>Bacillota</taxon>
        <taxon>Culicoidibacteria</taxon>
        <taxon>Culicoidibacterales</taxon>
        <taxon>Culicoidibacteraceae</taxon>
        <taxon>Culicoidibacter</taxon>
    </lineage>
</organism>
<feature type="domain" description="DUF7927" evidence="6">
    <location>
        <begin position="1031"/>
        <end position="1142"/>
    </location>
</feature>
<sequence length="4917" mass="502799">MKKIGNLAWKLFAVAITLALMIPNNIVQAAAPDSEPEAETQAVALGAGMNYDAPSYGQISAVKFVEVVNGYLGGAAVDSNGSVWSWGYNAYGQTGVDKYADGTTVAMNAAVNGYLGGMRRVEYFVDNNIKVVSVQGNYHNRVALDDQGNVYTWGHGGYGQMGNGTTTLNNRQPVKVAGLPKIKQILSSNGEIMGFNYAIDVDGNIWGWGYNANGQLGNGTTSTSQTTPVKFNVPAGITFVDMTAGDNQFHAVDQNGDIWSAGYQYQGRLGNGRTTGNSSTPAKMTKPAGMGKIIDISSSYGMNVALDADGKVWQWGAIYGVSGGTAGVSVTSTPIQLEIDAAEVAAYGYTPVAKSVWAGESVSYFIDQYGRSWAWGSNRYFALGREGGYETNNDIMLAKAQQWPKIIGDGDTQIYDSSTKNPAAGLRPSGRGGYGFNDLHPTIYDEKYNDPKEDVWKNLAFKDVPYVKQVVASRSAYTLLDEYGNIYKWGNDGSGSVAWGWDYQPQYDQNGDTRRGLYDRYLYEVMYMRGAPTVDPITLSLDYSPQKVYLTEDNTTQNKITVAAKLPAAFDDPNMNITISSELQEVRYVVVPYDTSNADFNINSVDLTKAKFEELYANSAYRTGSLVDAPIDGGASGKTWTGEIDVTENSRVYVMAVDRAYGKVSETFQAYTADNFYTPTTLKHNGVGQWDDGTRLFGRDLGEGISTLAAKEVELYAATTDNVVKSNIDGVSTTVYGLPLDANGAVIIAPSMGYDEVAISKYEELPNGEQPYWNFKTGQTSPITYTLNNVDYVASESYVHTFFYERNLENWVSLTYDSELLSTGDPIDGFSMSESDLLKKNIEITRTVPTFEDYTLIGYKVDGGAMVPMTGDTFVYTPTADANITFVYQEAEPDLSGTKIVVDEDGDDVASAGETLSYTISYTNNGVGKSYETVIRDALDDTEFAGSTITNVKVNGVANSGDIKAGINVGTVAPGATVSVSFDVTLASPLPAGDGILKNIAVSTDRDGNEKEVEKEVPTDATPDLVGTKSVVEPSGDGKANAGETLEYTITYINNGNLTAKDVIVKDTLSDSEFGGSTVSDLQVNAVPNAGNIKAGINVGDLAPGASVTVTFKVTLASPLPNGDGLLKNIATANGEETETEIPTDAAPNLVGNKDVVEPSGDGKANAGETLSYTITYTNNGNLAAKDVVIKDTLADDEFAGSTVTNVKVNGVDNAGDIKAGINVGDLAAGASVSVTFDVTLANPLPAGDGVLKNIATANGTETEKEIPTDAAPNLSGTKVVTEPSGDGKANAGETLSYTITYTNNGNLTAKDVEVKDTLADTEFAGSTITNLKVNGADNAGNIKTGINVGDLAAGASVTITFDVTLANPLPAGDGVLKNIATAGGTSTETEVPTDAAPILNGSKTVTEPSGDGKANAGETLQYTITYTNTGNLAASDVIVQDALNDTEFVGSTITDLKVNGVTASGNIKTGINVGAIEPGATISVTFSVTLANPLPAGDGVLKNIATANGEETETEIPTDAAPNLVGTKNVVEPSGDGKANAGETLSYTLTFTNTGNLVAKDVIVQDALDDAEFAGSTVKNLKVDGSAVWFGDIKAGVNVGDIAVGATVTVTFDVELANPLPSGDGVLKNIATAGGEEVEKEIPTDAAPDLAGTKTVVEPSGDGKANAGETLSYTITYINNGNLLAKDVIVKDTLADTEFAGSVVSNVQVNGVANSGNVKTGINVGDLAAGASVSVTFDVTLASPLPAGDGVLRNIATANGIETETEIPTDAAPNLAGTKAVTEASGDGKANAGETLSYTITYVNNGNLKATDVIVKDELSDDEFAGSTVSNLKVNGVVNAGDIKAGIHIGELAVGASVSVTFDVTLADPLPAGDGVLKNIATANGTETETEIPTDAAPDLVGNKAVTEPSGDGKANAGETLSYTITYTNNGNIDAENVIVKDELADTEFAGSTVSNLAVDGTANAGDIKAGINVGTIAPGATVSVTFDVTLANPLPAGDGVLKNIATANGNETETEIPTEAAPHLVGAKSVADENSDGKANAGETLSYTITYVNNGNLKATDVIVKDALADTEFAGSTVSNLKVNGVTNNGNIKTGINVGDLAVGATVTVTFDVTLASPLPAGDGVLKNIATANGEETETEIPTDAAPHLVGTKSVVEPSGDGKANAGETLSYTITYVNNGNLKATDVMIGDALDDTEFAGSTITNLKVNGVDTAGDITSGINVGELNPGASVSVTFDVTLANPLPAGDGVLKNIATANGEETETEIPTDAAPDLAGTKSVVEPSGDGKANAGETLSYTITYINNGNLTAENVVIRDLLRDTEFAGSTITNVMVNGIAHSGDIIAGINVGDLAPGASVSVTFDLTLADPLPAGDGVLKNIATAGGTSTETEVPTDAAPYVQNNKSVVEPSGDGKANAGEKLSYTLTYTNTGNLVSGEVIAKDTLSDDEFAGSVVTNLQVDGVSVAGDIKTGINLGALEPGDTVTVTFDVTLANPLPAGDGVLKNIATGGDNEPEIEIPTDAAPDLVGTKSVVEPSGDGKANAGETLSYTISFVNNGSLAAKDVVVKDELSDTEFAGSTVTNLMVDGVAHSGDIKAGIAVGDLAAGATVTVTFDVTLANPLPAGDGVLSNIATAGGAEVEKEIPTDAAPDLVGTKSVVEPSGDGKANAGETLSYTITYVNNGNVKAENVTVKDALSDTEFAGSTVTNLKVNGADNAGNIKTGINVGELAAGATVVVTFDVTLANPLPAGDGVLKNIATANGNETETEIPTDAAPDLAGTKTVVEPSGDGKANAGETLSYTINFVNNGNLAATDVIVKDELLDTEFAGSTIANVKVNGIDNSGDIKTGINVGTLAPGANVIVTFEVTLADPLPAGDGVLRNIATANGEDTTTEIPTDAAPNLSGTKVVVEPSGDGKANAGETLSYTITYTNDGNLTAKDVIVKDTLSDTEFVGSTITNLKVDGVANAGDITLGINTGDLAAGATVTVTFDVTLASPLPAGDGVLKNIATANGEETETEIPTDAAPNLTGTKSVVEPSGDGKANAGETLSYTITYTNNGNLKATDVIVQDALADDEFAGSTVTNLKVNGVDTAGDIQSGINVGELIPGASVTITFDVTLADPLPAGDGVLNNIATANGEEIETEIPTDGAPELSGAKTVVEPSGDGKANAGETLAYTITYTNAGNLKAENVVVKDALADSEFAGSTVANVKVNGVANAGNIKTGINVGELEPGATVTVTFDVTLANPLPAGDGVLKNIATANGNETETEIPTDAAPVLTGTKSVVEPSGDGKANAGETLSYTITYTNSGNLKAENFTISDALDDSEFAGSTVSNLKVDGVANAGDIKTGIVIAELAPSAVVTITFDVTLANPLPAGDGVLKNIATAGDGTETEKEIPTDSTPDLVGTKDVVEPSGDGKAGAGETLSYTITYTNNGGVKAENVVIKDELADTEFAGSTIANLKVDGVDSNGSIQSGINIGELAPGASVTITFDVTLADPLPNGDGVLKNIATAGDGTETEKEIPTDAAPYVQNTKSVVEPSGDGKANAGETLTYTLTYTNTGNLKSAEVIAKDALTDTEFAGSTVTNLQVDGVAHSGDIKAGISIGELAPGTSVVVTFDVTLANPLPAGDGVLKNIATGGDNEPEIEIPTDAAPNLVGSKSVVEPSGDGKANAGETLAYTITYTNNGNLAAQDVVVKDELADTEFAGSTITNLLVDGVANSGNIKTGINVGDLAAGATVTVTFDVTLANPLPAGDGVLKNIATAGDKETETEIPTDAAPILSGTKAVVEPSGDGKANAGETLEYTITYTNTGNLVAKDVVIKDELADTEFAGSSVGNLQVDGIPNSGDIKAGINVGDLNPGASVSVVFYVTLADPLPAGNGMLKNIATAGDGTETETQIPTDAAPKLDGTKAVVEPSGDGKANAGETLSYTITYTNNGSLKAEDVIVKDELADTEFAGSVVSNLMVDGAAHAGDIKAGINVGELAPGATVTVTFDVTLANPLPAGDGVLKNIATANGNETETEIPTDAAPNLVGTKDVVEPSGDGKANAGETLSYTITYTNTGALKAENVVVKDELNDTEFAGSTVTNLKVDGVANNSDIKAGINVGELAPGASVTITFDVTLASPLPNGDGVLKNIATAGDGTETEKEIPTDAAPNLVGTKSVVEPSGDGKANAGETLSYTVTYTNNGNLAATDVVITDALSDTEFAGSTVTNLKVDGVDHAGDITAGIHVGTIEPGVAVVVTFDVVLANPLPAGDGVLKNIATGGGNEPEVEIPTDGAPNLVGTKDVVEPSGDGKANAGETLSYTITYTNEGNVKATNVTIKDELSDTEFAGSIVSNLMINGAANSGSIKAGLVIAEIAVGETVTVTFDVTLANPLPAGDGVLKNIATAGDGTETEKEIPTDAAPILVGTKDVVDANGNGVADAGETLTYTITYRNNGNLAATDVIIQDELADDEFAGSTVTDLVVNGATHSGDITAGINVGTVEAGAEVIVTFNVTLSDPLPNGDGILRNIATANGEETEKEIPTDAAPRLAGTKTVVEPSGDGVANAGETLEYTITFTNEGNKDAENVIVKDELTDTEFSGSTISDLQVNGTADTGDIKAGINVGTLAPGASVTVSFKVTLADTLAVGDYVLTNIATANGFEAETEIPIERPITSKGPEYTGKKEVSEPSGDGKASAGETLTYTITYKNIGDTAGSDIIIKDELADTEFAGSTITNLQVNGVAFAGDIKAGITIASLDVDEEVVVTFDVTLATPLPAGDGTLKNIATVNDGGGTEVELPVQYQVFYDGNGHTAGEAPTDAHLYDCDALVTILGKHTLEKDGYIFVGWSMTPSQNTRAIIYNENDNFTITSDTTLYAVWAPVEIPIDPVDPVTPEPELPITGSSDTALIIGVPMILLALGLIIYKKSNPRLNNNKEK</sequence>
<dbReference type="GO" id="GO:0030313">
    <property type="term" value="C:cell envelope"/>
    <property type="evidence" value="ECO:0007669"/>
    <property type="project" value="UniProtKB-SubCell"/>
</dbReference>
<feature type="region of interest" description="Disordered" evidence="2">
    <location>
        <begin position="1272"/>
        <end position="1292"/>
    </location>
</feature>
<feature type="transmembrane region" description="Helical" evidence="3">
    <location>
        <begin position="4886"/>
        <end position="4904"/>
    </location>
</feature>
<dbReference type="Gene3D" id="2.60.40.10">
    <property type="entry name" value="Immunoglobulins"/>
    <property type="match status" value="12"/>
</dbReference>
<evidence type="ECO:0000313" key="8">
    <source>
        <dbReference type="Proteomes" id="UP000306912"/>
    </source>
</evidence>
<feature type="domain" description="DUF7927" evidence="6">
    <location>
        <begin position="4415"/>
        <end position="4523"/>
    </location>
</feature>
<feature type="chain" id="PRO_5024272336" evidence="4">
    <location>
        <begin position="30"/>
        <end position="4917"/>
    </location>
</feature>
<feature type="domain" description="DUF11" evidence="5">
    <location>
        <begin position="3038"/>
        <end position="3140"/>
    </location>
</feature>
<feature type="domain" description="DUF7927" evidence="6">
    <location>
        <begin position="1404"/>
        <end position="1517"/>
    </location>
</feature>
<feature type="domain" description="DUF11" evidence="5">
    <location>
        <begin position="1782"/>
        <end position="1892"/>
    </location>
</feature>
<feature type="domain" description="DUF7927" evidence="6">
    <location>
        <begin position="1657"/>
        <end position="1767"/>
    </location>
</feature>
<feature type="domain" description="DUF7927" evidence="6">
    <location>
        <begin position="3534"/>
        <end position="3642"/>
    </location>
</feature>
<dbReference type="InterPro" id="IPR006626">
    <property type="entry name" value="PbH1"/>
</dbReference>
<dbReference type="Pfam" id="PF09479">
    <property type="entry name" value="Flg_new"/>
    <property type="match status" value="1"/>
</dbReference>
<feature type="signal peptide" evidence="4">
    <location>
        <begin position="1"/>
        <end position="29"/>
    </location>
</feature>
<feature type="region of interest" description="Disordered" evidence="2">
    <location>
        <begin position="4652"/>
        <end position="4676"/>
    </location>
</feature>
<dbReference type="SMART" id="SM00710">
    <property type="entry name" value="PbH1"/>
    <property type="match status" value="25"/>
</dbReference>
<dbReference type="PROSITE" id="PS50012">
    <property type="entry name" value="RCC1_3"/>
    <property type="match status" value="3"/>
</dbReference>
<feature type="domain" description="DUF7927" evidence="6">
    <location>
        <begin position="3408"/>
        <end position="3520"/>
    </location>
</feature>
<dbReference type="PANTHER" id="PTHR34819:SF3">
    <property type="entry name" value="CELL SURFACE PROTEIN"/>
    <property type="match status" value="1"/>
</dbReference>
<dbReference type="Proteomes" id="UP000306912">
    <property type="component" value="Unassembled WGS sequence"/>
</dbReference>
<gene>
    <name evidence="7" type="ORF">FEZ08_08465</name>
</gene>
<dbReference type="NCBIfam" id="TIGR01451">
    <property type="entry name" value="B_ant_repeat"/>
    <property type="match status" value="29"/>
</dbReference>
<dbReference type="Gene3D" id="2.60.40.4270">
    <property type="entry name" value="Listeria-Bacteroides repeat domain"/>
    <property type="match status" value="1"/>
</dbReference>
<feature type="region of interest" description="Disordered" evidence="2">
    <location>
        <begin position="3012"/>
        <end position="3039"/>
    </location>
</feature>
<feature type="domain" description="DUF7927" evidence="6">
    <location>
        <begin position="2782"/>
        <end position="2893"/>
    </location>
</feature>
<dbReference type="InterPro" id="IPR009091">
    <property type="entry name" value="RCC1/BLIP-II"/>
</dbReference>
<feature type="domain" description="DUF7927" evidence="6">
    <location>
        <begin position="2407"/>
        <end position="2515"/>
    </location>
</feature>
<feature type="domain" description="DUF7927" evidence="6">
    <location>
        <begin position="2532"/>
        <end position="2642"/>
    </location>
</feature>
<feature type="domain" description="DUF11" evidence="5">
    <location>
        <begin position="1907"/>
        <end position="2016"/>
    </location>
</feature>
<feature type="domain" description="DUF7927" evidence="6">
    <location>
        <begin position="1282"/>
        <end position="1395"/>
    </location>
</feature>
<feature type="domain" description="DUF7927" evidence="6">
    <location>
        <begin position="2157"/>
        <end position="2268"/>
    </location>
</feature>
<comment type="caution">
    <text evidence="7">The sequence shown here is derived from an EMBL/GenBank/DDBJ whole genome shotgun (WGS) entry which is preliminary data.</text>
</comment>
<comment type="subcellular location">
    <subcellularLocation>
        <location evidence="1">Cell envelope</location>
    </subcellularLocation>
</comment>
<feature type="domain" description="DUF7927" evidence="6">
    <location>
        <begin position="4286"/>
        <end position="4398"/>
    </location>
</feature>
<dbReference type="InterPro" id="IPR057687">
    <property type="entry name" value="DUF7927"/>
</dbReference>
<reference evidence="7 8" key="1">
    <citation type="submission" date="2019-05" db="EMBL/GenBank/DDBJ databases">
        <title>Culicoidintestinum kansasii gen. nov., sp. nov. from the gastrointestinal tract of the biting midge, Culicoides sonorensis.</title>
        <authorList>
            <person name="Neupane S."/>
            <person name="Ghosh A."/>
            <person name="Gunther S."/>
            <person name="Martin K."/>
            <person name="Zurek L."/>
        </authorList>
    </citation>
    <scope>NUCLEOTIDE SEQUENCE [LARGE SCALE GENOMIC DNA]</scope>
    <source>
        <strain evidence="7 8">CS-1</strain>
    </source>
</reference>
<dbReference type="RefSeq" id="WP_138191345.1">
    <property type="nucleotide sequence ID" value="NZ_VBWP01000007.1"/>
</dbReference>
<keyword evidence="8" id="KW-1185">Reference proteome</keyword>
<evidence type="ECO:0000256" key="2">
    <source>
        <dbReference type="SAM" id="MobiDB-lite"/>
    </source>
</evidence>
<dbReference type="OrthoDB" id="1751088at2"/>
<proteinExistence type="predicted"/>
<dbReference type="SUPFAM" id="SSF50985">
    <property type="entry name" value="RCC1/BLIP-II"/>
    <property type="match status" value="2"/>
</dbReference>
<keyword evidence="3" id="KW-0472">Membrane</keyword>
<feature type="domain" description="DUF11" evidence="5">
    <location>
        <begin position="2033"/>
        <end position="2142"/>
    </location>
</feature>
<feature type="domain" description="DUF11" evidence="5">
    <location>
        <begin position="1163"/>
        <end position="1266"/>
    </location>
</feature>
<dbReference type="InterPro" id="IPR001434">
    <property type="entry name" value="OmcB-like_DUF11"/>
</dbReference>
<feature type="domain" description="DUF7927" evidence="6">
    <location>
        <begin position="2657"/>
        <end position="2769"/>
    </location>
</feature>
<protein>
    <submittedName>
        <fullName evidence="7">DUF11 domain-containing protein</fullName>
    </submittedName>
</protein>
<name>A0A5R8QAS3_9FIRM</name>
<feature type="region of interest" description="Disordered" evidence="2">
    <location>
        <begin position="1006"/>
        <end position="1038"/>
    </location>
</feature>
<feature type="domain" description="DUF7927" evidence="6">
    <location>
        <begin position="3157"/>
        <end position="3268"/>
    </location>
</feature>
<dbReference type="Gene3D" id="2.130.10.30">
    <property type="entry name" value="Regulator of chromosome condensation 1/beta-lactamase-inhibitor protein II"/>
    <property type="match status" value="2"/>
</dbReference>
<keyword evidence="4" id="KW-0732">Signal</keyword>
<feature type="domain" description="DUF7927" evidence="6">
    <location>
        <begin position="2908"/>
        <end position="3018"/>
    </location>
</feature>
<dbReference type="InterPro" id="IPR042229">
    <property type="entry name" value="Listeria/Bacterioides_rpt_sf"/>
</dbReference>
<evidence type="ECO:0000313" key="7">
    <source>
        <dbReference type="EMBL" id="TLG72725.1"/>
    </source>
</evidence>
<dbReference type="Pfam" id="PF25549">
    <property type="entry name" value="DUF7927"/>
    <property type="match status" value="21"/>
</dbReference>
<dbReference type="InParanoid" id="A0A5R8QAS3"/>
<evidence type="ECO:0000256" key="4">
    <source>
        <dbReference type="SAM" id="SignalP"/>
    </source>
</evidence>
<feature type="compositionally biased region" description="Basic and acidic residues" evidence="2">
    <location>
        <begin position="1006"/>
        <end position="1018"/>
    </location>
</feature>
<feature type="domain" description="DUF7927" evidence="6">
    <location>
        <begin position="4035"/>
        <end position="4147"/>
    </location>
</feature>
<accession>A0A5R8QAS3</accession>
<feature type="domain" description="DUF7927" evidence="6">
    <location>
        <begin position="3280"/>
        <end position="3394"/>
    </location>
</feature>
<dbReference type="InterPro" id="IPR000408">
    <property type="entry name" value="Reg_chr_condens"/>
</dbReference>
<feature type="domain" description="DUF7927" evidence="6">
    <location>
        <begin position="1531"/>
        <end position="1643"/>
    </location>
</feature>
<feature type="domain" description="DUF7927" evidence="6">
    <location>
        <begin position="4538"/>
        <end position="4645"/>
    </location>
</feature>
<feature type="domain" description="DUF11" evidence="5">
    <location>
        <begin position="3790"/>
        <end position="3893"/>
    </location>
</feature>
<dbReference type="EMBL" id="VBWP01000007">
    <property type="protein sequence ID" value="TLG72725.1"/>
    <property type="molecule type" value="Genomic_DNA"/>
</dbReference>
<evidence type="ECO:0000256" key="3">
    <source>
        <dbReference type="SAM" id="Phobius"/>
    </source>
</evidence>
<dbReference type="Pfam" id="PF01345">
    <property type="entry name" value="DUF11"/>
    <property type="match status" value="7"/>
</dbReference>
<dbReference type="InterPro" id="IPR013783">
    <property type="entry name" value="Ig-like_fold"/>
</dbReference>
<dbReference type="Pfam" id="PF00415">
    <property type="entry name" value="RCC1"/>
    <property type="match status" value="2"/>
</dbReference>
<feature type="domain" description="DUF11" evidence="5">
    <location>
        <begin position="2288"/>
        <end position="2391"/>
    </location>
</feature>